<dbReference type="HOGENOM" id="CLU_295217_0_0_2"/>
<dbReference type="STRING" id="1238425.J07HQW2_00418"/>
<evidence type="ECO:0008006" key="5">
    <source>
        <dbReference type="Google" id="ProtNLM"/>
    </source>
</evidence>
<feature type="compositionally biased region" description="Low complexity" evidence="1">
    <location>
        <begin position="622"/>
        <end position="632"/>
    </location>
</feature>
<dbReference type="Proteomes" id="UP000030710">
    <property type="component" value="Unassembled WGS sequence"/>
</dbReference>
<keyword evidence="2" id="KW-1133">Transmembrane helix</keyword>
<accession>U1MUH5</accession>
<gene>
    <name evidence="3" type="ORF">J07HQW2_00418</name>
</gene>
<reference evidence="3 4" key="1">
    <citation type="journal article" date="2013" name="PLoS ONE">
        <title>Assembly-driven community genomics of a hypersaline microbial ecosystem.</title>
        <authorList>
            <person name="Podell S."/>
            <person name="Ugalde J.A."/>
            <person name="Narasingarao P."/>
            <person name="Banfield J.F."/>
            <person name="Heidelberg K.B."/>
            <person name="Allen E.E."/>
        </authorList>
    </citation>
    <scope>NUCLEOTIDE SEQUENCE [LARGE SCALE GENOMIC DNA]</scope>
    <source>
        <strain evidence="4">J07HQW2</strain>
    </source>
</reference>
<evidence type="ECO:0000313" key="4">
    <source>
        <dbReference type="Proteomes" id="UP000030710"/>
    </source>
</evidence>
<protein>
    <recommendedName>
        <fullName evidence="5">Carboxypeptidase regulatory-like domain-containing protein</fullName>
    </recommendedName>
</protein>
<keyword evidence="2" id="KW-0472">Membrane</keyword>
<name>U1MUH5_9EURY</name>
<evidence type="ECO:0000256" key="1">
    <source>
        <dbReference type="SAM" id="MobiDB-lite"/>
    </source>
</evidence>
<dbReference type="EMBL" id="KE356561">
    <property type="protein sequence ID" value="ERG93984.1"/>
    <property type="molecule type" value="Genomic_DNA"/>
</dbReference>
<dbReference type="AlphaFoldDB" id="U1MUH5"/>
<evidence type="ECO:0000313" key="3">
    <source>
        <dbReference type="EMBL" id="ERG93984.1"/>
    </source>
</evidence>
<proteinExistence type="predicted"/>
<dbReference type="Gene3D" id="2.60.40.1120">
    <property type="entry name" value="Carboxypeptidase-like, regulatory domain"/>
    <property type="match status" value="1"/>
</dbReference>
<sequence length="1025" mass="109979">MKIQNPDSVSTDSRSEMVCPSCFTVGLEQHPGYVSDYSGKSEILYATRCPNPECEYHRAKGVPSKLVQGQYSGTSLLSLVSIQPLLIVVVVFVGIGFVSVNILGFALPATGVGIVDDVFDGSTQSVSGSISSPTGSVSGVEVSVQATDISTRSDSNGYFSLKGISTTSDQRLLIVPSSESPYAPTSVMSSDLPKSSDPDVELNAEIVLSSVEDLLVSDVVTNDSIEYSVAHPDNLPESVNIVVKPPETSEVTDSTILRGSGTHRVLIPGEIVSDSVRVSGSAEMSLRTAQYTWRGKSIGLDIPDGTVPVSISVNLTEELSSVEKSESFLVSNGDSIEVPYSPSTIADDAQVTLSGGSSRAPTTVEDVFSADNPRIEIRDEDAPSEVTVTITGNKSNQERTASGKINAESITLPVSGSVPLDDVVFRLDDVTPTEEVITKSTVSADGSSGLERKRTSKKIIDNSGTYTVSFSESVDRNGGLVTKGYRINGESTAVRGDTATLSLSEDDKIWFWIEASQQTYSQNKSFDGFQDLTVENSRVSNSEVAKTESVSITADLSYAGSGGTSVPVYLFVDGVREQKKSSVFIDSRQEKQVQFTGVSFTRPGVHTVSINDGEKVDIVVGSGKPKSGSGSVTAELTRSPTDPGIELQDRRTQETVCAVTVQNPACEIASVNPDDPRFMINAIGVQSGKYEILYTERNGQGDVTIDIDADGEPELTHPGVLEDNETLQATKSLPAGTRSILFDVGIGDDLPYVITYTQKNQILQPKIIAGTEVVVNETSSFKGSKTYTFTPPTQITQYRVETPDLSEFTAEFRWVESGQSTYPSVLINRIEVCSPIDFIKTSRCRVTDDSLAALQTDDLEFIMLTNSQAKFETEVQAVSLPSAIDVSGPEGATRITPSVGTDSQRWSGDSAEDILVSRDNTVTIVSPGETESELLKTTFEYTYVPYPAENPTVVLINEGIEQEYVLPSGVKTSGGNLDDPYTIEIPSDYFSFGTNKIYIQSENGGAVVVDIESKGVTEDQIIIRR</sequence>
<feature type="region of interest" description="Disordered" evidence="1">
    <location>
        <begin position="622"/>
        <end position="650"/>
    </location>
</feature>
<dbReference type="RefSeq" id="WP_021053478.1">
    <property type="nucleotide sequence ID" value="NZ_KE356561.1"/>
</dbReference>
<feature type="transmembrane region" description="Helical" evidence="2">
    <location>
        <begin position="85"/>
        <end position="107"/>
    </location>
</feature>
<evidence type="ECO:0000256" key="2">
    <source>
        <dbReference type="SAM" id="Phobius"/>
    </source>
</evidence>
<keyword evidence="2" id="KW-0812">Transmembrane</keyword>
<organism evidence="3 4">
    <name type="scientific">Haloquadratum walsbyi J07HQW2</name>
    <dbReference type="NCBI Taxonomy" id="1238425"/>
    <lineage>
        <taxon>Archaea</taxon>
        <taxon>Methanobacteriati</taxon>
        <taxon>Methanobacteriota</taxon>
        <taxon>Stenosarchaea group</taxon>
        <taxon>Halobacteria</taxon>
        <taxon>Halobacteriales</taxon>
        <taxon>Haloferacaceae</taxon>
        <taxon>Haloquadratum</taxon>
    </lineage>
</organism>